<dbReference type="Pfam" id="PF07615">
    <property type="entry name" value="Ykof"/>
    <property type="match status" value="2"/>
</dbReference>
<dbReference type="SUPFAM" id="SSF89957">
    <property type="entry name" value="MTH1187/YkoF-like"/>
    <property type="match status" value="1"/>
</dbReference>
<dbReference type="OrthoDB" id="7767286at2"/>
<dbReference type="EMBL" id="AGEI01000032">
    <property type="protein sequence ID" value="EHR31958.1"/>
    <property type="molecule type" value="Genomic_DNA"/>
</dbReference>
<dbReference type="Proteomes" id="UP000004191">
    <property type="component" value="Unassembled WGS sequence"/>
</dbReference>
<dbReference type="InterPro" id="IPR011522">
    <property type="entry name" value="Thiamin/HMP-bd_put_YkoF"/>
</dbReference>
<dbReference type="GeneID" id="96999696"/>
<name>H3NR10_9FIRM</name>
<protein>
    <recommendedName>
        <fullName evidence="1">Thiamin/hydroxymethyl pyrimidine-binding YkoF putative domain-containing protein</fullName>
    </recommendedName>
</protein>
<dbReference type="RefSeq" id="WP_005399285.1">
    <property type="nucleotide sequence ID" value="NZ_JH601089.1"/>
</dbReference>
<dbReference type="InterPro" id="IPR029756">
    <property type="entry name" value="MTH1187/YkoF-like"/>
</dbReference>
<gene>
    <name evidence="2" type="ORF">HMPREF9709_01771</name>
</gene>
<dbReference type="AlphaFoldDB" id="H3NR10"/>
<evidence type="ECO:0000313" key="2">
    <source>
        <dbReference type="EMBL" id="EHR31958.1"/>
    </source>
</evidence>
<dbReference type="eggNOG" id="ENOG502ZBT9">
    <property type="taxonomic scope" value="Bacteria"/>
</dbReference>
<sequence length="204" mass="23016">MNKELDQVNLSCGIDSNITGCRFSLYPMTDNFVDIILSSLEKTDISNVWTETDALSTVYRGKSEYVVDAVEALFINAYKEDIHMTIEGLLSKGCPGDSKGDVKMGIEGKSPNQELIKDIHFPALCKFSLYPMGNDNYMDEIYDIVDIAKDKGLNPKSIHYATRLEGDVQDIFNYFGEITKYLEVRISHYIIHFTISVNSPTVED</sequence>
<keyword evidence="3" id="KW-1185">Reference proteome</keyword>
<reference evidence="2 3" key="1">
    <citation type="submission" date="2012-01" db="EMBL/GenBank/DDBJ databases">
        <title>The Genome Sequence of Helcococcus kunzii ATCC 51366.</title>
        <authorList>
            <consortium name="The Broad Institute Genome Sequencing Platform"/>
            <person name="Earl A."/>
            <person name="Ward D."/>
            <person name="Feldgarden M."/>
            <person name="Gevers D."/>
            <person name="Huys G."/>
            <person name="Young S.K."/>
            <person name="Zeng Q."/>
            <person name="Gargeya S."/>
            <person name="Fitzgerald M."/>
            <person name="Haas B."/>
            <person name="Abouelleil A."/>
            <person name="Alvarado L."/>
            <person name="Arachchi H.M."/>
            <person name="Berlin A."/>
            <person name="Chapman S.B."/>
            <person name="Gearin G."/>
            <person name="Goldberg J."/>
            <person name="Griggs A."/>
            <person name="Gujja S."/>
            <person name="Hansen M."/>
            <person name="Heiman D."/>
            <person name="Howarth C."/>
            <person name="Larimer J."/>
            <person name="Lui A."/>
            <person name="MacDonald P.J.P."/>
            <person name="McCowen C."/>
            <person name="Montmayeur A."/>
            <person name="Murphy C."/>
            <person name="Neiman D."/>
            <person name="Pearson M."/>
            <person name="Priest M."/>
            <person name="Roberts A."/>
            <person name="Saif S."/>
            <person name="Shea T."/>
            <person name="Sisk P."/>
            <person name="Stolte C."/>
            <person name="Sykes S."/>
            <person name="Wortman J."/>
            <person name="Nusbaum C."/>
            <person name="Birren B."/>
        </authorList>
    </citation>
    <scope>NUCLEOTIDE SEQUENCE [LARGE SCALE GENOMIC DNA]</scope>
    <source>
        <strain evidence="2 3">ATCC 51366</strain>
    </source>
</reference>
<evidence type="ECO:0000259" key="1">
    <source>
        <dbReference type="Pfam" id="PF07615"/>
    </source>
</evidence>
<evidence type="ECO:0000313" key="3">
    <source>
        <dbReference type="Proteomes" id="UP000004191"/>
    </source>
</evidence>
<proteinExistence type="predicted"/>
<dbReference type="Gene3D" id="3.30.70.930">
    <property type="match status" value="2"/>
</dbReference>
<feature type="domain" description="Thiamin/hydroxymethyl pyrimidine-binding YkoF putative" evidence="1">
    <location>
        <begin position="18"/>
        <end position="97"/>
    </location>
</feature>
<organism evidence="2 3">
    <name type="scientific">Helcococcus kunzii ATCC 51366</name>
    <dbReference type="NCBI Taxonomy" id="883114"/>
    <lineage>
        <taxon>Bacteria</taxon>
        <taxon>Bacillati</taxon>
        <taxon>Bacillota</taxon>
        <taxon>Tissierellia</taxon>
        <taxon>Tissierellales</taxon>
        <taxon>Peptoniphilaceae</taxon>
        <taxon>Helcococcus</taxon>
    </lineage>
</organism>
<comment type="caution">
    <text evidence="2">The sequence shown here is derived from an EMBL/GenBank/DDBJ whole genome shotgun (WGS) entry which is preliminary data.</text>
</comment>
<dbReference type="STRING" id="883114.HMPREF9709_01771"/>
<accession>H3NR10</accession>
<feature type="domain" description="Thiamin/hydroxymethyl pyrimidine-binding YkoF putative" evidence="1">
    <location>
        <begin position="124"/>
        <end position="201"/>
    </location>
</feature>
<dbReference type="PATRIC" id="fig|883114.3.peg.1767"/>
<dbReference type="HOGENOM" id="CLU_083008_1_0_9"/>